<keyword evidence="7" id="KW-0812">Transmembrane</keyword>
<sequence>MAQPRIFGVLCIAILILAAFYLDLVLNNFSWNHKYTKSTGKTCLHQLHHNELTMRSYQTNQPGYSQVSLSMDVKQRRFPKQKNVLSNTNSLMHRKQNSTLSLSNPDSIQQRKFPKQNNALPNADNWIQRKQDATLSLSNPDSVQQRRFPKCLIIGFSKCGTTALRGFLTLHPDLVSPMRELRYFTLHYDKGPEWYRSQMPLSTESQITIEKSAGYITTRESLKQIHSFNSSIKLIVMIRDPITRLQSEYARCVSHKTSKRPSFKAWCGGNGNSSTVLRLADYASHLNIVYDLFPRQQVLVLSEEILEERPLDILQEVGTFLGLKPAFSKSDLLYNEQKRFYCFNTSSPKYTKVLASTVLNEETGCFGRHKGRPHPPIDREFFHKLLKVIRPYNQRLFRLIAGRKKSSPGLVRSNLPCVLHTAGSIITSSRKQLAAATAARPLAPPSPPPPPQPQPPPAPPSSRRT</sequence>
<keyword evidence="2" id="KW-0325">Glycoprotein</keyword>
<dbReference type="PANTHER" id="PTHR10605">
    <property type="entry name" value="HEPARAN SULFATE SULFOTRANSFERASE"/>
    <property type="match status" value="1"/>
</dbReference>
<dbReference type="AlphaFoldDB" id="A0AAV3YZ64"/>
<evidence type="ECO:0000256" key="2">
    <source>
        <dbReference type="ARBA" id="ARBA00023180"/>
    </source>
</evidence>
<feature type="binding site" evidence="4">
    <location>
        <position position="239"/>
    </location>
    <ligand>
        <name>3'-phosphoadenylyl sulfate</name>
        <dbReference type="ChEBI" id="CHEBI:58339"/>
    </ligand>
</feature>
<keyword evidence="7" id="KW-1133">Transmembrane helix</keyword>
<keyword evidence="5" id="KW-1015">Disulfide bond</keyword>
<evidence type="ECO:0000256" key="5">
    <source>
        <dbReference type="PIRSR" id="PIRSR637359-3"/>
    </source>
</evidence>
<evidence type="ECO:0000259" key="8">
    <source>
        <dbReference type="Pfam" id="PF00685"/>
    </source>
</evidence>
<comment type="caution">
    <text evidence="9">The sequence shown here is derived from an EMBL/GenBank/DDBJ whole genome shotgun (WGS) entry which is preliminary data.</text>
</comment>
<evidence type="ECO:0000256" key="7">
    <source>
        <dbReference type="SAM" id="Phobius"/>
    </source>
</evidence>
<evidence type="ECO:0000313" key="9">
    <source>
        <dbReference type="EMBL" id="GFN87672.1"/>
    </source>
</evidence>
<name>A0AAV3YZ64_9GAST</name>
<feature type="compositionally biased region" description="Pro residues" evidence="6">
    <location>
        <begin position="442"/>
        <end position="465"/>
    </location>
</feature>
<feature type="domain" description="Sulfotransferase" evidence="8">
    <location>
        <begin position="149"/>
        <end position="347"/>
    </location>
</feature>
<feature type="active site" description="For sulfotransferase activity" evidence="3">
    <location>
        <position position="158"/>
    </location>
</feature>
<keyword evidence="1" id="KW-0808">Transferase</keyword>
<protein>
    <recommendedName>
        <fullName evidence="8">Sulfotransferase domain-containing protein</fullName>
    </recommendedName>
</protein>
<evidence type="ECO:0000256" key="1">
    <source>
        <dbReference type="ARBA" id="ARBA00022679"/>
    </source>
</evidence>
<evidence type="ECO:0000256" key="6">
    <source>
        <dbReference type="SAM" id="MobiDB-lite"/>
    </source>
</evidence>
<feature type="transmembrane region" description="Helical" evidence="7">
    <location>
        <begin position="6"/>
        <end position="26"/>
    </location>
</feature>
<dbReference type="PANTHER" id="PTHR10605:SF72">
    <property type="entry name" value="HEPARAN SULFATE 3-O SULFOTRANSFERASE-B, ISOFORM A"/>
    <property type="match status" value="1"/>
</dbReference>
<evidence type="ECO:0000256" key="4">
    <source>
        <dbReference type="PIRSR" id="PIRSR637359-2"/>
    </source>
</evidence>
<dbReference type="InterPro" id="IPR037359">
    <property type="entry name" value="NST/OST"/>
</dbReference>
<dbReference type="Gene3D" id="3.40.50.300">
    <property type="entry name" value="P-loop containing nucleotide triphosphate hydrolases"/>
    <property type="match status" value="1"/>
</dbReference>
<dbReference type="EMBL" id="BLXT01001780">
    <property type="protein sequence ID" value="GFN87672.1"/>
    <property type="molecule type" value="Genomic_DNA"/>
</dbReference>
<feature type="binding site" evidence="4">
    <location>
        <position position="341"/>
    </location>
    <ligand>
        <name>3'-phosphoadenylyl sulfate</name>
        <dbReference type="ChEBI" id="CHEBI:58339"/>
    </ligand>
</feature>
<feature type="compositionally biased region" description="Low complexity" evidence="6">
    <location>
        <begin position="432"/>
        <end position="441"/>
    </location>
</feature>
<organism evidence="9 10">
    <name type="scientific">Plakobranchus ocellatus</name>
    <dbReference type="NCBI Taxonomy" id="259542"/>
    <lineage>
        <taxon>Eukaryota</taxon>
        <taxon>Metazoa</taxon>
        <taxon>Spiralia</taxon>
        <taxon>Lophotrochozoa</taxon>
        <taxon>Mollusca</taxon>
        <taxon>Gastropoda</taxon>
        <taxon>Heterobranchia</taxon>
        <taxon>Euthyneura</taxon>
        <taxon>Panpulmonata</taxon>
        <taxon>Sacoglossa</taxon>
        <taxon>Placobranchoidea</taxon>
        <taxon>Plakobranchidae</taxon>
        <taxon>Plakobranchus</taxon>
    </lineage>
</organism>
<dbReference type="Pfam" id="PF00685">
    <property type="entry name" value="Sulfotransfer_1"/>
    <property type="match status" value="1"/>
</dbReference>
<evidence type="ECO:0000313" key="10">
    <source>
        <dbReference type="Proteomes" id="UP000735302"/>
    </source>
</evidence>
<keyword evidence="7" id="KW-0472">Membrane</keyword>
<dbReference type="InterPro" id="IPR027417">
    <property type="entry name" value="P-loop_NTPase"/>
</dbReference>
<dbReference type="InterPro" id="IPR000863">
    <property type="entry name" value="Sulfotransferase_dom"/>
</dbReference>
<feature type="region of interest" description="Disordered" evidence="6">
    <location>
        <begin position="430"/>
        <end position="465"/>
    </location>
</feature>
<feature type="disulfide bond" evidence="5">
    <location>
        <begin position="342"/>
        <end position="365"/>
    </location>
</feature>
<proteinExistence type="predicted"/>
<accession>A0AAV3YZ64</accession>
<evidence type="ECO:0000256" key="3">
    <source>
        <dbReference type="PIRSR" id="PIRSR637359-1"/>
    </source>
</evidence>
<reference evidence="9 10" key="1">
    <citation type="journal article" date="2021" name="Elife">
        <title>Chloroplast acquisition without the gene transfer in kleptoplastic sea slugs, Plakobranchus ocellatus.</title>
        <authorList>
            <person name="Maeda T."/>
            <person name="Takahashi S."/>
            <person name="Yoshida T."/>
            <person name="Shimamura S."/>
            <person name="Takaki Y."/>
            <person name="Nagai Y."/>
            <person name="Toyoda A."/>
            <person name="Suzuki Y."/>
            <person name="Arimoto A."/>
            <person name="Ishii H."/>
            <person name="Satoh N."/>
            <person name="Nishiyama T."/>
            <person name="Hasebe M."/>
            <person name="Maruyama T."/>
            <person name="Minagawa J."/>
            <person name="Obokata J."/>
            <person name="Shigenobu S."/>
        </authorList>
    </citation>
    <scope>NUCLEOTIDE SEQUENCE [LARGE SCALE GENOMIC DNA]</scope>
</reference>
<feature type="binding site" evidence="4">
    <location>
        <position position="247"/>
    </location>
    <ligand>
        <name>3'-phosphoadenylyl sulfate</name>
        <dbReference type="ChEBI" id="CHEBI:58339"/>
    </ligand>
</feature>
<dbReference type="Proteomes" id="UP000735302">
    <property type="component" value="Unassembled WGS sequence"/>
</dbReference>
<gene>
    <name evidence="9" type="ORF">PoB_001417800</name>
</gene>
<dbReference type="GO" id="GO:0008467">
    <property type="term" value="F:[heparan sulfate]-glucosamine 3-sulfotransferase activity"/>
    <property type="evidence" value="ECO:0007669"/>
    <property type="project" value="TreeGrafter"/>
</dbReference>
<keyword evidence="10" id="KW-1185">Reference proteome</keyword>
<dbReference type="SUPFAM" id="SSF52540">
    <property type="entry name" value="P-loop containing nucleoside triphosphate hydrolases"/>
    <property type="match status" value="1"/>
</dbReference>
<feature type="binding site" evidence="4">
    <location>
        <begin position="370"/>
        <end position="374"/>
    </location>
    <ligand>
        <name>3'-phosphoadenylyl sulfate</name>
        <dbReference type="ChEBI" id="CHEBI:58339"/>
    </ligand>
</feature>